<dbReference type="Proteomes" id="UP000315037">
    <property type="component" value="Unassembled WGS sequence"/>
</dbReference>
<accession>A0A506UQD4</accession>
<protein>
    <submittedName>
        <fullName evidence="2">Rrf2 family transcriptional regulator</fullName>
    </submittedName>
</protein>
<dbReference type="PANTHER" id="PTHR33221:SF4">
    <property type="entry name" value="HTH-TYPE TRANSCRIPTIONAL REPRESSOR NSRR"/>
    <property type="match status" value="1"/>
</dbReference>
<evidence type="ECO:0000313" key="2">
    <source>
        <dbReference type="EMBL" id="TPW35540.1"/>
    </source>
</evidence>
<evidence type="ECO:0000256" key="1">
    <source>
        <dbReference type="ARBA" id="ARBA00023125"/>
    </source>
</evidence>
<dbReference type="EMBL" id="SORZ01000001">
    <property type="protein sequence ID" value="TPW35540.1"/>
    <property type="molecule type" value="Genomic_DNA"/>
</dbReference>
<dbReference type="PANTHER" id="PTHR33221">
    <property type="entry name" value="WINGED HELIX-TURN-HELIX TRANSCRIPTIONAL REGULATOR, RRF2 FAMILY"/>
    <property type="match status" value="1"/>
</dbReference>
<dbReference type="PROSITE" id="PS51197">
    <property type="entry name" value="HTH_RRF2_2"/>
    <property type="match status" value="1"/>
</dbReference>
<dbReference type="OrthoDB" id="9795923at2"/>
<sequence length="157" mass="17500">MRLTLHTDYAFRTLIYLGVNSDRLIPLAEVARVYGISVNHLVKVIHGLGQEGFIQTIRGRSGGIRLARPPEEISLLDVISHTEGDLVLLGCMREGTSKASNKEFECLLECGCAMKNVLNKARLAFLKTFSGKTLADVITPHERRLLARRQEELRNAS</sequence>
<dbReference type="NCBIfam" id="TIGR00738">
    <property type="entry name" value="rrf2_super"/>
    <property type="match status" value="1"/>
</dbReference>
<dbReference type="Gene3D" id="1.10.10.10">
    <property type="entry name" value="Winged helix-like DNA-binding domain superfamily/Winged helix DNA-binding domain"/>
    <property type="match status" value="1"/>
</dbReference>
<reference evidence="2 3" key="1">
    <citation type="submission" date="2019-03" db="EMBL/GenBank/DDBJ databases">
        <title>The complete genome sequence of Neokomagataea sp. Jb2 NBRC113641.</title>
        <authorList>
            <person name="Chua K.-O."/>
            <person name="Chan K.-G."/>
            <person name="See-Too W.-S."/>
        </authorList>
    </citation>
    <scope>NUCLEOTIDE SEQUENCE [LARGE SCALE GENOMIC DNA]</scope>
    <source>
        <strain evidence="2 3">Jb2</strain>
    </source>
</reference>
<dbReference type="GO" id="GO:0005829">
    <property type="term" value="C:cytosol"/>
    <property type="evidence" value="ECO:0007669"/>
    <property type="project" value="TreeGrafter"/>
</dbReference>
<dbReference type="SUPFAM" id="SSF46785">
    <property type="entry name" value="Winged helix' DNA-binding domain"/>
    <property type="match status" value="1"/>
</dbReference>
<dbReference type="InterPro" id="IPR000944">
    <property type="entry name" value="Tscrpt_reg_Rrf2"/>
</dbReference>
<comment type="caution">
    <text evidence="2">The sequence shown here is derived from an EMBL/GenBank/DDBJ whole genome shotgun (WGS) entry which is preliminary data.</text>
</comment>
<name>A0A506UQD4_9PROT</name>
<proteinExistence type="predicted"/>
<dbReference type="RefSeq" id="WP_141451880.1">
    <property type="nucleotide sequence ID" value="NZ_CP038143.1"/>
</dbReference>
<evidence type="ECO:0000313" key="3">
    <source>
        <dbReference type="Proteomes" id="UP000315037"/>
    </source>
</evidence>
<dbReference type="Pfam" id="PF02082">
    <property type="entry name" value="Rrf2"/>
    <property type="match status" value="1"/>
</dbReference>
<keyword evidence="3" id="KW-1185">Reference proteome</keyword>
<dbReference type="AlphaFoldDB" id="A0A506UQD4"/>
<dbReference type="InterPro" id="IPR036388">
    <property type="entry name" value="WH-like_DNA-bd_sf"/>
</dbReference>
<dbReference type="InterPro" id="IPR036390">
    <property type="entry name" value="WH_DNA-bd_sf"/>
</dbReference>
<dbReference type="GO" id="GO:0003700">
    <property type="term" value="F:DNA-binding transcription factor activity"/>
    <property type="evidence" value="ECO:0007669"/>
    <property type="project" value="TreeGrafter"/>
</dbReference>
<gene>
    <name evidence="2" type="ORF">E3202_00750</name>
</gene>
<keyword evidence="1" id="KW-0238">DNA-binding</keyword>
<organism evidence="2 3">
    <name type="scientific">Oecophyllibacter saccharovorans</name>
    <dbReference type="NCBI Taxonomy" id="2558360"/>
    <lineage>
        <taxon>Bacteria</taxon>
        <taxon>Pseudomonadati</taxon>
        <taxon>Pseudomonadota</taxon>
        <taxon>Alphaproteobacteria</taxon>
        <taxon>Acetobacterales</taxon>
        <taxon>Acetobacteraceae</taxon>
        <taxon>Oecophyllibacter</taxon>
    </lineage>
</organism>
<dbReference type="GO" id="GO:0003677">
    <property type="term" value="F:DNA binding"/>
    <property type="evidence" value="ECO:0007669"/>
    <property type="project" value="UniProtKB-KW"/>
</dbReference>